<accession>A0A4C1SY23</accession>
<feature type="region of interest" description="Disordered" evidence="1">
    <location>
        <begin position="145"/>
        <end position="191"/>
    </location>
</feature>
<proteinExistence type="predicted"/>
<reference evidence="2 3" key="1">
    <citation type="journal article" date="2019" name="Commun. Biol.">
        <title>The bagworm genome reveals a unique fibroin gene that provides high tensile strength.</title>
        <authorList>
            <person name="Kono N."/>
            <person name="Nakamura H."/>
            <person name="Ohtoshi R."/>
            <person name="Tomita M."/>
            <person name="Numata K."/>
            <person name="Arakawa K."/>
        </authorList>
    </citation>
    <scope>NUCLEOTIDE SEQUENCE [LARGE SCALE GENOMIC DNA]</scope>
</reference>
<evidence type="ECO:0000313" key="3">
    <source>
        <dbReference type="Proteomes" id="UP000299102"/>
    </source>
</evidence>
<gene>
    <name evidence="2" type="ORF">EVAR_3196_1</name>
</gene>
<dbReference type="Proteomes" id="UP000299102">
    <property type="component" value="Unassembled WGS sequence"/>
</dbReference>
<dbReference type="AlphaFoldDB" id="A0A4C1SY23"/>
<name>A0A4C1SY23_EUMVA</name>
<organism evidence="2 3">
    <name type="scientific">Eumeta variegata</name>
    <name type="common">Bagworm moth</name>
    <name type="synonym">Eumeta japonica</name>
    <dbReference type="NCBI Taxonomy" id="151549"/>
    <lineage>
        <taxon>Eukaryota</taxon>
        <taxon>Metazoa</taxon>
        <taxon>Ecdysozoa</taxon>
        <taxon>Arthropoda</taxon>
        <taxon>Hexapoda</taxon>
        <taxon>Insecta</taxon>
        <taxon>Pterygota</taxon>
        <taxon>Neoptera</taxon>
        <taxon>Endopterygota</taxon>
        <taxon>Lepidoptera</taxon>
        <taxon>Glossata</taxon>
        <taxon>Ditrysia</taxon>
        <taxon>Tineoidea</taxon>
        <taxon>Psychidae</taxon>
        <taxon>Oiketicinae</taxon>
        <taxon>Eumeta</taxon>
    </lineage>
</organism>
<keyword evidence="3" id="KW-1185">Reference proteome</keyword>
<evidence type="ECO:0000256" key="1">
    <source>
        <dbReference type="SAM" id="MobiDB-lite"/>
    </source>
</evidence>
<comment type="caution">
    <text evidence="2">The sequence shown here is derived from an EMBL/GenBank/DDBJ whole genome shotgun (WGS) entry which is preliminary data.</text>
</comment>
<dbReference type="EMBL" id="BGZK01000020">
    <property type="protein sequence ID" value="GBP05911.1"/>
    <property type="molecule type" value="Genomic_DNA"/>
</dbReference>
<sequence>MGGGDYLLFDGPRTRVPLTSPIKKVTHPLRPASQRVHVSVECGTSALPGRPRPRASYLSISSFHIFMLQTVRVYHLFYEMPKMGSHSFNGAVSSRRCTRSGRFYTALTTIAKSRNDDGSNRRRTSAENKPYFRNDKVYFVKITAGPGTRPGEPAARAPGRGPSLWRLLGPRVPETAKIEPAKSELNKKIGE</sequence>
<protein>
    <submittedName>
        <fullName evidence="2">Uncharacterized protein</fullName>
    </submittedName>
</protein>
<feature type="compositionally biased region" description="Basic and acidic residues" evidence="1">
    <location>
        <begin position="174"/>
        <end position="191"/>
    </location>
</feature>
<evidence type="ECO:0000313" key="2">
    <source>
        <dbReference type="EMBL" id="GBP05911.1"/>
    </source>
</evidence>